<dbReference type="Proteomes" id="UP000315131">
    <property type="component" value="Unassembled WGS sequence"/>
</dbReference>
<feature type="modified residue" description="N6-(pyridoxal phosphate)lysine" evidence="5">
    <location>
        <position position="43"/>
    </location>
</feature>
<feature type="active site" description="Nucleophile" evidence="4">
    <location>
        <position position="70"/>
    </location>
</feature>
<dbReference type="OrthoDB" id="9801249at2"/>
<dbReference type="PANTHER" id="PTHR43780:SF2">
    <property type="entry name" value="1-AMINOCYCLOPROPANE-1-CARBOXYLATE DEAMINASE-RELATED"/>
    <property type="match status" value="1"/>
</dbReference>
<keyword evidence="8" id="KW-1185">Reference proteome</keyword>
<comment type="cofactor">
    <cofactor evidence="1">
        <name>pyridoxal 5'-phosphate</name>
        <dbReference type="ChEBI" id="CHEBI:597326"/>
    </cofactor>
</comment>
<reference evidence="7 8" key="1">
    <citation type="submission" date="2019-06" db="EMBL/GenBank/DDBJ databases">
        <title>Gramella sabulilitoris sp. nov., isolated from a marine sand.</title>
        <authorList>
            <person name="Yoon J.-H."/>
        </authorList>
    </citation>
    <scope>NUCLEOTIDE SEQUENCE [LARGE SCALE GENOMIC DNA]</scope>
    <source>
        <strain evidence="7 8">HSMS-1</strain>
    </source>
</reference>
<accession>A0A550HZN8</accession>
<dbReference type="InterPro" id="IPR027278">
    <property type="entry name" value="ACCD_DCysDesulf"/>
</dbReference>
<evidence type="ECO:0000256" key="4">
    <source>
        <dbReference type="PIRSR" id="PIRSR006278-1"/>
    </source>
</evidence>
<dbReference type="InterPro" id="IPR001926">
    <property type="entry name" value="TrpB-like_PALP"/>
</dbReference>
<proteinExistence type="inferred from homology"/>
<evidence type="ECO:0000259" key="6">
    <source>
        <dbReference type="Pfam" id="PF00291"/>
    </source>
</evidence>
<dbReference type="Pfam" id="PF00291">
    <property type="entry name" value="PALP"/>
    <property type="match status" value="1"/>
</dbReference>
<evidence type="ECO:0000256" key="1">
    <source>
        <dbReference type="ARBA" id="ARBA00001933"/>
    </source>
</evidence>
<evidence type="ECO:0000256" key="5">
    <source>
        <dbReference type="PIRSR" id="PIRSR006278-2"/>
    </source>
</evidence>
<dbReference type="EMBL" id="VHSF01000003">
    <property type="protein sequence ID" value="TRO64181.1"/>
    <property type="molecule type" value="Genomic_DNA"/>
</dbReference>
<dbReference type="AlphaFoldDB" id="A0A550HZN8"/>
<sequence length="309" mass="35009">MQDFFEKAVSQKIPNQFIAEFDQGIQLYIKREDLLHPEVSGNKFRKLKYNLIQARQESFAQLLTFGGAHSNHIAATAAAGQLFRFKTIGIIRGEELETNKEKWSPTLRYAESCGMKFVFISREKYREKKSAEFIEKLKAEFGNFYLLPEGGTNELAIRGCSEILQDTDEIFDFICASAGTGGTVAGLIKAATTKQKVLGFSALISDHLGRDISEMVDHNRWELNKDYHFGGYAKVNAKLIDFINDFSKKYKIYLDPIYTGKLVFGIFDLIKSGYFPKNSKILAIHTGGLQGIEGMNQILKRKKLPQIVY</sequence>
<evidence type="ECO:0000313" key="8">
    <source>
        <dbReference type="Proteomes" id="UP000315131"/>
    </source>
</evidence>
<dbReference type="RefSeq" id="WP_143411378.1">
    <property type="nucleotide sequence ID" value="NZ_VHSF01000003.1"/>
</dbReference>
<evidence type="ECO:0000313" key="7">
    <source>
        <dbReference type="EMBL" id="TRO64181.1"/>
    </source>
</evidence>
<dbReference type="PANTHER" id="PTHR43780">
    <property type="entry name" value="1-AMINOCYCLOPROPANE-1-CARBOXYLATE DEAMINASE-RELATED"/>
    <property type="match status" value="1"/>
</dbReference>
<dbReference type="InterPro" id="IPR036052">
    <property type="entry name" value="TrpB-like_PALP_sf"/>
</dbReference>
<organism evidence="7 8">
    <name type="scientific">Christiangramia sabulilitoris</name>
    <dbReference type="NCBI Taxonomy" id="2583991"/>
    <lineage>
        <taxon>Bacteria</taxon>
        <taxon>Pseudomonadati</taxon>
        <taxon>Bacteroidota</taxon>
        <taxon>Flavobacteriia</taxon>
        <taxon>Flavobacteriales</taxon>
        <taxon>Flavobacteriaceae</taxon>
        <taxon>Christiangramia</taxon>
    </lineage>
</organism>
<protein>
    <submittedName>
        <fullName evidence="7">1-aminocyclopropane-1-carboxylate deaminase/D-cysteine desulfhydrase</fullName>
    </submittedName>
</protein>
<dbReference type="Gene3D" id="3.40.50.1100">
    <property type="match status" value="2"/>
</dbReference>
<dbReference type="GO" id="GO:0019148">
    <property type="term" value="F:D-cysteine desulfhydrase activity"/>
    <property type="evidence" value="ECO:0007669"/>
    <property type="project" value="TreeGrafter"/>
</dbReference>
<evidence type="ECO:0000256" key="2">
    <source>
        <dbReference type="ARBA" id="ARBA00008639"/>
    </source>
</evidence>
<comment type="caution">
    <text evidence="7">The sequence shown here is derived from an EMBL/GenBank/DDBJ whole genome shotgun (WGS) entry which is preliminary data.</text>
</comment>
<dbReference type="SUPFAM" id="SSF53686">
    <property type="entry name" value="Tryptophan synthase beta subunit-like PLP-dependent enzymes"/>
    <property type="match status" value="1"/>
</dbReference>
<name>A0A550HZN8_9FLAO</name>
<dbReference type="PIRSF" id="PIRSF006278">
    <property type="entry name" value="ACCD_DCysDesulf"/>
    <property type="match status" value="1"/>
</dbReference>
<feature type="domain" description="Tryptophan synthase beta chain-like PALP" evidence="6">
    <location>
        <begin position="24"/>
        <end position="287"/>
    </location>
</feature>
<comment type="similarity">
    <text evidence="2">Belongs to the ACC deaminase/D-cysteine desulfhydrase family.</text>
</comment>
<evidence type="ECO:0000256" key="3">
    <source>
        <dbReference type="ARBA" id="ARBA00022898"/>
    </source>
</evidence>
<gene>
    <name evidence="7" type="ORF">FGM01_11815</name>
</gene>
<keyword evidence="3 5" id="KW-0663">Pyridoxal phosphate</keyword>